<organism evidence="1 2">
    <name type="scientific">Bacteroides fragilis str. 3988T(B)14</name>
    <dbReference type="NCBI Taxonomy" id="1339315"/>
    <lineage>
        <taxon>Bacteria</taxon>
        <taxon>Pseudomonadati</taxon>
        <taxon>Bacteroidota</taxon>
        <taxon>Bacteroidia</taxon>
        <taxon>Bacteroidales</taxon>
        <taxon>Bacteroidaceae</taxon>
        <taxon>Bacteroides</taxon>
    </lineage>
</organism>
<dbReference type="Proteomes" id="UP000020529">
    <property type="component" value="Unassembled WGS sequence"/>
</dbReference>
<evidence type="ECO:0000313" key="2">
    <source>
        <dbReference type="Proteomes" id="UP000020529"/>
    </source>
</evidence>
<comment type="caution">
    <text evidence="1">The sequence shown here is derived from an EMBL/GenBank/DDBJ whole genome shotgun (WGS) entry which is preliminary data.</text>
</comment>
<name>A0A015U0X0_BACFG</name>
<evidence type="ECO:0008006" key="3">
    <source>
        <dbReference type="Google" id="ProtNLM"/>
    </source>
</evidence>
<evidence type="ECO:0000313" key="1">
    <source>
        <dbReference type="EMBL" id="EXY76831.1"/>
    </source>
</evidence>
<protein>
    <recommendedName>
        <fullName evidence="3">DUF2693 domain-containing protein</fullName>
    </recommendedName>
</protein>
<dbReference type="PATRIC" id="fig|1339315.3.peg.257"/>
<reference evidence="1 2" key="1">
    <citation type="submission" date="2014-02" db="EMBL/GenBank/DDBJ databases">
        <authorList>
            <person name="Sears C."/>
            <person name="Carroll K."/>
            <person name="Sack B.R."/>
            <person name="Qadri F."/>
            <person name="Myers L.L."/>
            <person name="Chung G.-T."/>
            <person name="Escheverria P."/>
            <person name="Fraser C.M."/>
            <person name="Sadzewicz L."/>
            <person name="Shefchek K.A."/>
            <person name="Tallon L."/>
            <person name="Das S.P."/>
            <person name="Daugherty S."/>
            <person name="Mongodin E.F."/>
        </authorList>
    </citation>
    <scope>NUCLEOTIDE SEQUENCE [LARGE SCALE GENOMIC DNA]</scope>
    <source>
        <strain evidence="2">3988T(B)14</strain>
    </source>
</reference>
<accession>A0A015U0X0</accession>
<sequence length="115" mass="13810">MKKLKSPASQSEAMKLRWKKRIVFEKGYTESCAEWMAERLEALLDHMQYGHATVAYRKQNGSFQLVKATLIYYEAEFRKKYDPTKIEGAVVYWNVDEQRWMTFQVENFMEWRPIA</sequence>
<gene>
    <name evidence="1" type="ORF">M124_4290</name>
</gene>
<dbReference type="InterPro" id="IPR024401">
    <property type="entry name" value="WYL_prot"/>
</dbReference>
<dbReference type="EMBL" id="JGCY01000090">
    <property type="protein sequence ID" value="EXY76831.1"/>
    <property type="molecule type" value="Genomic_DNA"/>
</dbReference>
<proteinExistence type="predicted"/>
<dbReference type="AlphaFoldDB" id="A0A015U0X0"/>
<dbReference type="Pfam" id="PF10902">
    <property type="entry name" value="WYL_2"/>
    <property type="match status" value="1"/>
</dbReference>
<dbReference type="RefSeq" id="WP_022347958.1">
    <property type="nucleotide sequence ID" value="NZ_JGCY01000090.1"/>
</dbReference>